<keyword evidence="1" id="KW-0596">Phosphopantetheine</keyword>
<gene>
    <name evidence="4" type="ORF">B0J12DRAFT_730012</name>
</gene>
<sequence>MPTVWHTYCGKRSKKKGWKFIPICFEKSVWAVVGLRGILKAGYAFVLMDPNQPEDRLRKIADTVGTKVTQVSPTAAPKLSAFIPAYALFTSGSTGEPKRCVVEHCSFASSAHGHTAAFQINADTRALQSASYTYGAAFIEILTVLLAGGCVCIVSEEERATKPVDGINNLELNWAVLTRSSLGLLGSPESLPDLKTLVTAGEPLSADAVAKWASKISLLQGYGQPEASVVSTSTKPCPILV</sequence>
<name>A0ABQ8G5W9_9PEZI</name>
<evidence type="ECO:0000256" key="1">
    <source>
        <dbReference type="ARBA" id="ARBA00022450"/>
    </source>
</evidence>
<proteinExistence type="predicted"/>
<evidence type="ECO:0000259" key="3">
    <source>
        <dbReference type="Pfam" id="PF00501"/>
    </source>
</evidence>
<keyword evidence="2" id="KW-0597">Phosphoprotein</keyword>
<dbReference type="PANTHER" id="PTHR45527:SF1">
    <property type="entry name" value="FATTY ACID SYNTHASE"/>
    <property type="match status" value="1"/>
</dbReference>
<dbReference type="InterPro" id="IPR042099">
    <property type="entry name" value="ANL_N_sf"/>
</dbReference>
<evidence type="ECO:0000313" key="4">
    <source>
        <dbReference type="EMBL" id="KAH7045309.1"/>
    </source>
</evidence>
<evidence type="ECO:0000256" key="2">
    <source>
        <dbReference type="ARBA" id="ARBA00022553"/>
    </source>
</evidence>
<dbReference type="SUPFAM" id="SSF56801">
    <property type="entry name" value="Acetyl-CoA synthetase-like"/>
    <property type="match status" value="1"/>
</dbReference>
<dbReference type="Pfam" id="PF00501">
    <property type="entry name" value="AMP-binding"/>
    <property type="match status" value="1"/>
</dbReference>
<organism evidence="4 5">
    <name type="scientific">Macrophomina phaseolina</name>
    <dbReference type="NCBI Taxonomy" id="35725"/>
    <lineage>
        <taxon>Eukaryota</taxon>
        <taxon>Fungi</taxon>
        <taxon>Dikarya</taxon>
        <taxon>Ascomycota</taxon>
        <taxon>Pezizomycotina</taxon>
        <taxon>Dothideomycetes</taxon>
        <taxon>Dothideomycetes incertae sedis</taxon>
        <taxon>Botryosphaeriales</taxon>
        <taxon>Botryosphaeriaceae</taxon>
        <taxon>Macrophomina</taxon>
    </lineage>
</organism>
<dbReference type="PANTHER" id="PTHR45527">
    <property type="entry name" value="NONRIBOSOMAL PEPTIDE SYNTHETASE"/>
    <property type="match status" value="1"/>
</dbReference>
<dbReference type="Proteomes" id="UP000774617">
    <property type="component" value="Unassembled WGS sequence"/>
</dbReference>
<accession>A0ABQ8G5W9</accession>
<comment type="caution">
    <text evidence="4">The sequence shown here is derived from an EMBL/GenBank/DDBJ whole genome shotgun (WGS) entry which is preliminary data.</text>
</comment>
<dbReference type="EMBL" id="JAGTJR010000019">
    <property type="protein sequence ID" value="KAH7045309.1"/>
    <property type="molecule type" value="Genomic_DNA"/>
</dbReference>
<reference evidence="4 5" key="1">
    <citation type="journal article" date="2021" name="Nat. Commun.">
        <title>Genetic determinants of endophytism in the Arabidopsis root mycobiome.</title>
        <authorList>
            <person name="Mesny F."/>
            <person name="Miyauchi S."/>
            <person name="Thiergart T."/>
            <person name="Pickel B."/>
            <person name="Atanasova L."/>
            <person name="Karlsson M."/>
            <person name="Huettel B."/>
            <person name="Barry K.W."/>
            <person name="Haridas S."/>
            <person name="Chen C."/>
            <person name="Bauer D."/>
            <person name="Andreopoulos W."/>
            <person name="Pangilinan J."/>
            <person name="LaButti K."/>
            <person name="Riley R."/>
            <person name="Lipzen A."/>
            <person name="Clum A."/>
            <person name="Drula E."/>
            <person name="Henrissat B."/>
            <person name="Kohler A."/>
            <person name="Grigoriev I.V."/>
            <person name="Martin F.M."/>
            <person name="Hacquard S."/>
        </authorList>
    </citation>
    <scope>NUCLEOTIDE SEQUENCE [LARGE SCALE GENOMIC DNA]</scope>
    <source>
        <strain evidence="4 5">MPI-SDFR-AT-0080</strain>
    </source>
</reference>
<evidence type="ECO:0000313" key="5">
    <source>
        <dbReference type="Proteomes" id="UP000774617"/>
    </source>
</evidence>
<keyword evidence="5" id="KW-1185">Reference proteome</keyword>
<dbReference type="InterPro" id="IPR000873">
    <property type="entry name" value="AMP-dep_synth/lig_dom"/>
</dbReference>
<feature type="domain" description="AMP-dependent synthetase/ligase" evidence="3">
    <location>
        <begin position="74"/>
        <end position="233"/>
    </location>
</feature>
<dbReference type="Gene3D" id="3.40.50.12780">
    <property type="entry name" value="N-terminal domain of ligase-like"/>
    <property type="match status" value="1"/>
</dbReference>
<protein>
    <recommendedName>
        <fullName evidence="3">AMP-dependent synthetase/ligase domain-containing protein</fullName>
    </recommendedName>
</protein>